<dbReference type="Proteomes" id="UP001168552">
    <property type="component" value="Unassembled WGS sequence"/>
</dbReference>
<gene>
    <name evidence="2" type="ORF">QWY31_14345</name>
</gene>
<dbReference type="PANTHER" id="PTHR43031:SF18">
    <property type="entry name" value="RHODANESE-RELATED SULFURTRANSFERASES"/>
    <property type="match status" value="1"/>
</dbReference>
<dbReference type="RefSeq" id="WP_320005226.1">
    <property type="nucleotide sequence ID" value="NZ_JAUHJS010000008.1"/>
</dbReference>
<comment type="caution">
    <text evidence="2">The sequence shown here is derived from an EMBL/GenBank/DDBJ whole genome shotgun (WGS) entry which is preliminary data.</text>
</comment>
<dbReference type="Gene3D" id="3.40.250.10">
    <property type="entry name" value="Rhodanese-like domain"/>
    <property type="match status" value="1"/>
</dbReference>
<dbReference type="SUPFAM" id="SSF52821">
    <property type="entry name" value="Rhodanese/Cell cycle control phosphatase"/>
    <property type="match status" value="1"/>
</dbReference>
<accession>A0ABT8F883</accession>
<sequence length="115" mass="12815">MNYKPYKHPNMWQAIKNLLGFGPSVEYKELIKKGAIVVDVRSKAEYAGGHIRNSVNIPLDTLSNQLGKLKSKEQVVITCCQSGRRSGIAKGILKSKGYTQVYNGGGWYSLQQKLK</sequence>
<dbReference type="PROSITE" id="PS50206">
    <property type="entry name" value="RHODANESE_3"/>
    <property type="match status" value="1"/>
</dbReference>
<dbReference type="SMART" id="SM00450">
    <property type="entry name" value="RHOD"/>
    <property type="match status" value="1"/>
</dbReference>
<proteinExistence type="predicted"/>
<dbReference type="EMBL" id="JAUHJS010000008">
    <property type="protein sequence ID" value="MDN4166687.1"/>
    <property type="molecule type" value="Genomic_DNA"/>
</dbReference>
<dbReference type="InterPro" id="IPR036873">
    <property type="entry name" value="Rhodanese-like_dom_sf"/>
</dbReference>
<organism evidence="2 3">
    <name type="scientific">Shiella aurantiaca</name>
    <dbReference type="NCBI Taxonomy" id="3058365"/>
    <lineage>
        <taxon>Bacteria</taxon>
        <taxon>Pseudomonadati</taxon>
        <taxon>Bacteroidota</taxon>
        <taxon>Cytophagia</taxon>
        <taxon>Cytophagales</taxon>
        <taxon>Shiellaceae</taxon>
        <taxon>Shiella</taxon>
    </lineage>
</organism>
<name>A0ABT8F883_9BACT</name>
<evidence type="ECO:0000313" key="3">
    <source>
        <dbReference type="Proteomes" id="UP001168552"/>
    </source>
</evidence>
<dbReference type="Pfam" id="PF00581">
    <property type="entry name" value="Rhodanese"/>
    <property type="match status" value="1"/>
</dbReference>
<dbReference type="InterPro" id="IPR050229">
    <property type="entry name" value="GlpE_sulfurtransferase"/>
</dbReference>
<keyword evidence="3" id="KW-1185">Reference proteome</keyword>
<dbReference type="PANTHER" id="PTHR43031">
    <property type="entry name" value="FAD-DEPENDENT OXIDOREDUCTASE"/>
    <property type="match status" value="1"/>
</dbReference>
<evidence type="ECO:0000313" key="2">
    <source>
        <dbReference type="EMBL" id="MDN4166687.1"/>
    </source>
</evidence>
<dbReference type="InterPro" id="IPR001763">
    <property type="entry name" value="Rhodanese-like_dom"/>
</dbReference>
<reference evidence="2" key="1">
    <citation type="submission" date="2023-06" db="EMBL/GenBank/DDBJ databases">
        <title>Cytophagales bacterium Strain LB-30, isolated from soil.</title>
        <authorList>
            <person name="Liu B."/>
        </authorList>
    </citation>
    <scope>NUCLEOTIDE SEQUENCE</scope>
    <source>
        <strain evidence="2">LB-30</strain>
    </source>
</reference>
<evidence type="ECO:0000259" key="1">
    <source>
        <dbReference type="PROSITE" id="PS50206"/>
    </source>
</evidence>
<protein>
    <submittedName>
        <fullName evidence="2">Rhodanese-like domain-containing protein</fullName>
    </submittedName>
</protein>
<feature type="domain" description="Rhodanese" evidence="1">
    <location>
        <begin position="31"/>
        <end position="115"/>
    </location>
</feature>
<dbReference type="CDD" id="cd00158">
    <property type="entry name" value="RHOD"/>
    <property type="match status" value="1"/>
</dbReference>